<reference evidence="17 18" key="1">
    <citation type="submission" date="2023-10" db="EMBL/GenBank/DDBJ databases">
        <title>Genomes of two closely related lineages of the louse Polyplax serrata with different host specificities.</title>
        <authorList>
            <person name="Martinu J."/>
            <person name="Tarabai H."/>
            <person name="Stefka J."/>
            <person name="Hypsa V."/>
        </authorList>
    </citation>
    <scope>NUCLEOTIDE SEQUENCE [LARGE SCALE GENOMIC DNA]</scope>
    <source>
        <strain evidence="17">HR10_N</strain>
    </source>
</reference>
<name>A0AAN8NXX0_POLSC</name>
<dbReference type="Gene3D" id="3.30.50.10">
    <property type="entry name" value="Erythroid Transcription Factor GATA-1, subunit A"/>
    <property type="match status" value="1"/>
</dbReference>
<dbReference type="FunFam" id="3.30.50.10:FF:000019">
    <property type="entry name" value="Nuclear receptor subfamily 2 group E member"/>
    <property type="match status" value="1"/>
</dbReference>
<evidence type="ECO:0000256" key="4">
    <source>
        <dbReference type="ARBA" id="ARBA00022771"/>
    </source>
</evidence>
<evidence type="ECO:0000259" key="15">
    <source>
        <dbReference type="PROSITE" id="PS51030"/>
    </source>
</evidence>
<protein>
    <recommendedName>
        <fullName evidence="11">Nuclear receptor subfamily 2 group E member 1</fullName>
    </recommendedName>
    <alternativeName>
        <fullName evidence="13">Nuclear receptor TLX</fullName>
    </alternativeName>
    <alternativeName>
        <fullName evidence="12">Protein tailless homolog</fullName>
    </alternativeName>
</protein>
<dbReference type="GO" id="GO:1990837">
    <property type="term" value="F:sequence-specific double-stranded DNA binding"/>
    <property type="evidence" value="ECO:0007669"/>
    <property type="project" value="UniProtKB-ARBA"/>
</dbReference>
<keyword evidence="7 14" id="KW-0238">DNA-binding</keyword>
<keyword evidence="2" id="KW-0217">Developmental protein</keyword>
<comment type="similarity">
    <text evidence="14">Belongs to the nuclear hormone receptor family.</text>
</comment>
<dbReference type="PRINTS" id="PR00047">
    <property type="entry name" value="STROIDFINGER"/>
</dbReference>
<keyword evidence="10 14" id="KW-0539">Nucleus</keyword>
<dbReference type="CDD" id="cd07163">
    <property type="entry name" value="NR_DBD_TLX"/>
    <property type="match status" value="1"/>
</dbReference>
<keyword evidence="6 14" id="KW-0805">Transcription regulation</keyword>
<keyword evidence="8 14" id="KW-0804">Transcription</keyword>
<dbReference type="SMART" id="SM00430">
    <property type="entry name" value="HOLI"/>
    <property type="match status" value="1"/>
</dbReference>
<evidence type="ECO:0000256" key="14">
    <source>
        <dbReference type="RuleBase" id="RU004334"/>
    </source>
</evidence>
<dbReference type="Pfam" id="PF00104">
    <property type="entry name" value="Hormone_recep"/>
    <property type="match status" value="1"/>
</dbReference>
<proteinExistence type="inferred from homology"/>
<comment type="caution">
    <text evidence="17">The sequence shown here is derived from an EMBL/GenBank/DDBJ whole genome shotgun (WGS) entry which is preliminary data.</text>
</comment>
<evidence type="ECO:0000313" key="17">
    <source>
        <dbReference type="EMBL" id="KAK6630425.1"/>
    </source>
</evidence>
<feature type="domain" description="NR LBD" evidence="16">
    <location>
        <begin position="156"/>
        <end position="401"/>
    </location>
</feature>
<keyword evidence="4 14" id="KW-0863">Zinc-finger</keyword>
<dbReference type="InterPro" id="IPR000536">
    <property type="entry name" value="Nucl_hrmn_rcpt_lig-bd"/>
</dbReference>
<gene>
    <name evidence="17" type="ORF">RUM43_014770</name>
</gene>
<dbReference type="PRINTS" id="PR00398">
    <property type="entry name" value="STRDHORMONER"/>
</dbReference>
<evidence type="ECO:0000256" key="2">
    <source>
        <dbReference type="ARBA" id="ARBA00022473"/>
    </source>
</evidence>
<dbReference type="CDD" id="cd06950">
    <property type="entry name" value="NR_LBD_Tlx_PNR_like"/>
    <property type="match status" value="1"/>
</dbReference>
<dbReference type="InterPro" id="IPR001723">
    <property type="entry name" value="Nuclear_hrmn_rcpt"/>
</dbReference>
<comment type="subcellular location">
    <subcellularLocation>
        <location evidence="1 14">Nucleus</location>
    </subcellularLocation>
</comment>
<dbReference type="PROSITE" id="PS00031">
    <property type="entry name" value="NUCLEAR_REC_DBD_1"/>
    <property type="match status" value="1"/>
</dbReference>
<evidence type="ECO:0000259" key="16">
    <source>
        <dbReference type="PROSITE" id="PS51843"/>
    </source>
</evidence>
<dbReference type="AlphaFoldDB" id="A0AAN8NXX0"/>
<evidence type="ECO:0000256" key="13">
    <source>
        <dbReference type="ARBA" id="ARBA00042524"/>
    </source>
</evidence>
<keyword evidence="3 14" id="KW-0479">Metal-binding</keyword>
<evidence type="ECO:0000256" key="5">
    <source>
        <dbReference type="ARBA" id="ARBA00022833"/>
    </source>
</evidence>
<dbReference type="InterPro" id="IPR013088">
    <property type="entry name" value="Znf_NHR/GATA"/>
</dbReference>
<dbReference type="Pfam" id="PF00105">
    <property type="entry name" value="zf-C4"/>
    <property type="match status" value="1"/>
</dbReference>
<evidence type="ECO:0000256" key="9">
    <source>
        <dbReference type="ARBA" id="ARBA00023170"/>
    </source>
</evidence>
<dbReference type="Proteomes" id="UP001372834">
    <property type="component" value="Unassembled WGS sequence"/>
</dbReference>
<evidence type="ECO:0000256" key="7">
    <source>
        <dbReference type="ARBA" id="ARBA00023125"/>
    </source>
</evidence>
<dbReference type="PROSITE" id="PS51843">
    <property type="entry name" value="NR_LBD"/>
    <property type="match status" value="1"/>
</dbReference>
<dbReference type="GO" id="GO:0000122">
    <property type="term" value="P:negative regulation of transcription by RNA polymerase II"/>
    <property type="evidence" value="ECO:0007669"/>
    <property type="project" value="UniProtKB-ARBA"/>
</dbReference>
<feature type="domain" description="Nuclear receptor" evidence="15">
    <location>
        <begin position="13"/>
        <end position="90"/>
    </location>
</feature>
<dbReference type="SMART" id="SM00399">
    <property type="entry name" value="ZnF_C4"/>
    <property type="match status" value="1"/>
</dbReference>
<dbReference type="FunFam" id="1.10.565.10:FF:000019">
    <property type="entry name" value="Nuclear receptor subfamily 2 group E member 1"/>
    <property type="match status" value="1"/>
</dbReference>
<dbReference type="SUPFAM" id="SSF57716">
    <property type="entry name" value="Glucocorticoid receptor-like (DNA-binding domain)"/>
    <property type="match status" value="1"/>
</dbReference>
<evidence type="ECO:0000313" key="18">
    <source>
        <dbReference type="Proteomes" id="UP001372834"/>
    </source>
</evidence>
<sequence length="402" mass="44800">MSSAGSPGRILYDIPCKVCHDHSSGKHYGIFACDGCAGFFKRSIRRSRQYVCKAKCEGTCVVDKTHRNQCRACRLKKCVEAGMNKDAVQHERGPRNSTLRRQMAFYFKDPCDTTSDIGSCGPSISPSIIPHSQTHVLDLALPKIPTVGSPRPESTEATLLQPTVAAAFLFGQAIMPKFTPSLSSIPLGSVEALCESAARLLFMNITWAKNLPVFTRLNYKDQLLLLEESWRELFVLSAAQFMLPIELVDLLTAQMTIRADTEKALTIAQEVKYFQETLVKFKQLHVDVHEYACLRAIILFKTSFDRSNGTVTSSTTPSSSSESKILHDLAEIAAVQDHTQLTLNKYIATAHSTQPFRFGKLLLLLPSLRTVSNNTIEELFFRRTIGNIPIERIICDMYKAGD</sequence>
<keyword evidence="5 14" id="KW-0862">Zinc</keyword>
<dbReference type="PROSITE" id="PS51030">
    <property type="entry name" value="NUCLEAR_REC_DBD_2"/>
    <property type="match status" value="1"/>
</dbReference>
<dbReference type="GO" id="GO:0008270">
    <property type="term" value="F:zinc ion binding"/>
    <property type="evidence" value="ECO:0007669"/>
    <property type="project" value="UniProtKB-KW"/>
</dbReference>
<dbReference type="GO" id="GO:0007399">
    <property type="term" value="P:nervous system development"/>
    <property type="evidence" value="ECO:0007669"/>
    <property type="project" value="UniProtKB-ARBA"/>
</dbReference>
<dbReference type="InterPro" id="IPR050274">
    <property type="entry name" value="Nuclear_hormone_rcpt_NR2"/>
</dbReference>
<dbReference type="PANTHER" id="PTHR24083">
    <property type="entry name" value="NUCLEAR HORMONE RECEPTOR"/>
    <property type="match status" value="1"/>
</dbReference>
<evidence type="ECO:0000256" key="10">
    <source>
        <dbReference type="ARBA" id="ARBA00023242"/>
    </source>
</evidence>
<evidence type="ECO:0000256" key="6">
    <source>
        <dbReference type="ARBA" id="ARBA00023015"/>
    </source>
</evidence>
<dbReference type="EMBL" id="JAWJWE010000011">
    <property type="protein sequence ID" value="KAK6630425.1"/>
    <property type="molecule type" value="Genomic_DNA"/>
</dbReference>
<evidence type="ECO:0000256" key="3">
    <source>
        <dbReference type="ARBA" id="ARBA00022723"/>
    </source>
</evidence>
<keyword evidence="9 14" id="KW-0675">Receptor</keyword>
<evidence type="ECO:0000256" key="1">
    <source>
        <dbReference type="ARBA" id="ARBA00004123"/>
    </source>
</evidence>
<dbReference type="GO" id="GO:0005654">
    <property type="term" value="C:nucleoplasm"/>
    <property type="evidence" value="ECO:0007669"/>
    <property type="project" value="UniProtKB-ARBA"/>
</dbReference>
<dbReference type="GO" id="GO:0000981">
    <property type="term" value="F:DNA-binding transcription factor activity, RNA polymerase II-specific"/>
    <property type="evidence" value="ECO:0007669"/>
    <property type="project" value="UniProtKB-ARBA"/>
</dbReference>
<evidence type="ECO:0000256" key="12">
    <source>
        <dbReference type="ARBA" id="ARBA00041813"/>
    </source>
</evidence>
<dbReference type="InterPro" id="IPR035500">
    <property type="entry name" value="NHR-like_dom_sf"/>
</dbReference>
<dbReference type="InterPro" id="IPR001628">
    <property type="entry name" value="Znf_hrmn_rcpt"/>
</dbReference>
<organism evidence="17 18">
    <name type="scientific">Polyplax serrata</name>
    <name type="common">Common mouse louse</name>
    <dbReference type="NCBI Taxonomy" id="468196"/>
    <lineage>
        <taxon>Eukaryota</taxon>
        <taxon>Metazoa</taxon>
        <taxon>Ecdysozoa</taxon>
        <taxon>Arthropoda</taxon>
        <taxon>Hexapoda</taxon>
        <taxon>Insecta</taxon>
        <taxon>Pterygota</taxon>
        <taxon>Neoptera</taxon>
        <taxon>Paraneoptera</taxon>
        <taxon>Psocodea</taxon>
        <taxon>Troctomorpha</taxon>
        <taxon>Phthiraptera</taxon>
        <taxon>Anoplura</taxon>
        <taxon>Polyplacidae</taxon>
        <taxon>Polyplax</taxon>
    </lineage>
</organism>
<dbReference type="Gene3D" id="1.10.565.10">
    <property type="entry name" value="Retinoid X Receptor"/>
    <property type="match status" value="1"/>
</dbReference>
<evidence type="ECO:0000256" key="8">
    <source>
        <dbReference type="ARBA" id="ARBA00023163"/>
    </source>
</evidence>
<evidence type="ECO:0000256" key="11">
    <source>
        <dbReference type="ARBA" id="ARBA00040364"/>
    </source>
</evidence>
<accession>A0AAN8NXX0</accession>
<dbReference type="SUPFAM" id="SSF48508">
    <property type="entry name" value="Nuclear receptor ligand-binding domain"/>
    <property type="match status" value="1"/>
</dbReference>